<feature type="compositionally biased region" description="Acidic residues" evidence="1">
    <location>
        <begin position="51"/>
        <end position="71"/>
    </location>
</feature>
<dbReference type="AlphaFoldDB" id="A0A8K1CVM3"/>
<feature type="region of interest" description="Disordered" evidence="1">
    <location>
        <begin position="51"/>
        <end position="82"/>
    </location>
</feature>
<sequence>MDKLPEDEAVSYLPTSTEMAQAVKWVKKNPALAIGVVAMGITSLSVAKYLEEDEEQNQPDEESQEEPEDSADNPQPLPEPMEPVLTLKTYKGRGVRTQSDMTVLCEPCPKRCRIVVVPAAEEIRQHPHQASMTFYRARVRMTRAMTRAMARSGNKQTNAATIERMIQNSKNRFGGAIGAPLATALSTAIDTGLVFHSAEFLFFNDGEDDDGT</sequence>
<gene>
    <name evidence="2" type="ORF">Poli38472_001602</name>
</gene>
<accession>A0A8K1CVM3</accession>
<dbReference type="OrthoDB" id="162834at2759"/>
<dbReference type="Proteomes" id="UP000794436">
    <property type="component" value="Unassembled WGS sequence"/>
</dbReference>
<evidence type="ECO:0000313" key="2">
    <source>
        <dbReference type="EMBL" id="TMW69446.1"/>
    </source>
</evidence>
<organism evidence="2 3">
    <name type="scientific">Pythium oligandrum</name>
    <name type="common">Mycoparasitic fungus</name>
    <dbReference type="NCBI Taxonomy" id="41045"/>
    <lineage>
        <taxon>Eukaryota</taxon>
        <taxon>Sar</taxon>
        <taxon>Stramenopiles</taxon>
        <taxon>Oomycota</taxon>
        <taxon>Peronosporomycetes</taxon>
        <taxon>Pythiales</taxon>
        <taxon>Pythiaceae</taxon>
        <taxon>Pythium</taxon>
    </lineage>
</organism>
<comment type="caution">
    <text evidence="2">The sequence shown here is derived from an EMBL/GenBank/DDBJ whole genome shotgun (WGS) entry which is preliminary data.</text>
</comment>
<protein>
    <submittedName>
        <fullName evidence="2">Uncharacterized protein</fullName>
    </submittedName>
</protein>
<proteinExistence type="predicted"/>
<keyword evidence="3" id="KW-1185">Reference proteome</keyword>
<evidence type="ECO:0000313" key="3">
    <source>
        <dbReference type="Proteomes" id="UP000794436"/>
    </source>
</evidence>
<dbReference type="EMBL" id="SPLM01000001">
    <property type="protein sequence ID" value="TMW69446.1"/>
    <property type="molecule type" value="Genomic_DNA"/>
</dbReference>
<evidence type="ECO:0000256" key="1">
    <source>
        <dbReference type="SAM" id="MobiDB-lite"/>
    </source>
</evidence>
<name>A0A8K1CVM3_PYTOL</name>
<reference evidence="2" key="1">
    <citation type="submission" date="2019-03" db="EMBL/GenBank/DDBJ databases">
        <title>Long read genome sequence of the mycoparasitic Pythium oligandrum ATCC 38472 isolated from sugarbeet rhizosphere.</title>
        <authorList>
            <person name="Gaulin E."/>
        </authorList>
    </citation>
    <scope>NUCLEOTIDE SEQUENCE</scope>
    <source>
        <strain evidence="2">ATCC 38472_TT</strain>
    </source>
</reference>